<protein>
    <recommendedName>
        <fullName evidence="14">Olfactory receptor</fullName>
    </recommendedName>
</protein>
<keyword evidence="6 14" id="KW-1133">Transmembrane helix</keyword>
<dbReference type="InterPro" id="IPR000725">
    <property type="entry name" value="Olfact_rcpt"/>
</dbReference>
<evidence type="ECO:0000256" key="11">
    <source>
        <dbReference type="ARBA" id="ARBA00023180"/>
    </source>
</evidence>
<dbReference type="PRINTS" id="PR00237">
    <property type="entry name" value="GPCRRHODOPSN"/>
</dbReference>
<evidence type="ECO:0000256" key="4">
    <source>
        <dbReference type="ARBA" id="ARBA00022692"/>
    </source>
</evidence>
<evidence type="ECO:0000256" key="7">
    <source>
        <dbReference type="ARBA" id="ARBA00023040"/>
    </source>
</evidence>
<evidence type="ECO:0000256" key="2">
    <source>
        <dbReference type="ARBA" id="ARBA00022475"/>
    </source>
</evidence>
<evidence type="ECO:0000256" key="5">
    <source>
        <dbReference type="ARBA" id="ARBA00022725"/>
    </source>
</evidence>
<keyword evidence="10 13" id="KW-0675">Receptor</keyword>
<organism evidence="16 17">
    <name type="scientific">Betta splendens</name>
    <name type="common">Siamese fighting fish</name>
    <dbReference type="NCBI Taxonomy" id="158456"/>
    <lineage>
        <taxon>Eukaryota</taxon>
        <taxon>Metazoa</taxon>
        <taxon>Chordata</taxon>
        <taxon>Craniata</taxon>
        <taxon>Vertebrata</taxon>
        <taxon>Euteleostomi</taxon>
        <taxon>Actinopterygii</taxon>
        <taxon>Neopterygii</taxon>
        <taxon>Teleostei</taxon>
        <taxon>Neoteleostei</taxon>
        <taxon>Acanthomorphata</taxon>
        <taxon>Anabantaria</taxon>
        <taxon>Anabantiformes</taxon>
        <taxon>Anabantoidei</taxon>
        <taxon>Osphronemidae</taxon>
        <taxon>Betta</taxon>
    </lineage>
</organism>
<dbReference type="KEGG" id="bspl:114868310"/>
<evidence type="ECO:0000259" key="15">
    <source>
        <dbReference type="PROSITE" id="PS50262"/>
    </source>
</evidence>
<dbReference type="Pfam" id="PF13853">
    <property type="entry name" value="7tm_4"/>
    <property type="match status" value="1"/>
</dbReference>
<keyword evidence="7 13" id="KW-0297">G-protein coupled receptor</keyword>
<dbReference type="PRINTS" id="PR00245">
    <property type="entry name" value="OLFACTORYR"/>
</dbReference>
<keyword evidence="8 14" id="KW-0472">Membrane</keyword>
<evidence type="ECO:0000256" key="14">
    <source>
        <dbReference type="RuleBase" id="RU363047"/>
    </source>
</evidence>
<keyword evidence="4 13" id="KW-0812">Transmembrane</keyword>
<dbReference type="PROSITE" id="PS00237">
    <property type="entry name" value="G_PROTEIN_RECEP_F1_1"/>
    <property type="match status" value="1"/>
</dbReference>
<evidence type="ECO:0000256" key="10">
    <source>
        <dbReference type="ARBA" id="ARBA00023170"/>
    </source>
</evidence>
<feature type="transmembrane region" description="Helical" evidence="14">
    <location>
        <begin position="103"/>
        <end position="121"/>
    </location>
</feature>
<comment type="similarity">
    <text evidence="13">Belongs to the G-protein coupled receptor 1 family.</text>
</comment>
<feature type="transmembrane region" description="Helical" evidence="14">
    <location>
        <begin position="63"/>
        <end position="83"/>
    </location>
</feature>
<evidence type="ECO:0000256" key="13">
    <source>
        <dbReference type="RuleBase" id="RU000688"/>
    </source>
</evidence>
<dbReference type="FunFam" id="1.20.1070.10:FF:000024">
    <property type="entry name" value="Olfactory receptor"/>
    <property type="match status" value="1"/>
</dbReference>
<dbReference type="GO" id="GO:0004930">
    <property type="term" value="F:G protein-coupled receptor activity"/>
    <property type="evidence" value="ECO:0007669"/>
    <property type="project" value="UniProtKB-KW"/>
</dbReference>
<dbReference type="Proteomes" id="UP000515150">
    <property type="component" value="Chromosome 13"/>
</dbReference>
<evidence type="ECO:0000256" key="8">
    <source>
        <dbReference type="ARBA" id="ARBA00023136"/>
    </source>
</evidence>
<feature type="transmembrane region" description="Helical" evidence="14">
    <location>
        <begin position="275"/>
        <end position="295"/>
    </location>
</feature>
<feature type="transmembrane region" description="Helical" evidence="14">
    <location>
        <begin position="206"/>
        <end position="230"/>
    </location>
</feature>
<dbReference type="GO" id="GO:0004984">
    <property type="term" value="F:olfactory receptor activity"/>
    <property type="evidence" value="ECO:0007669"/>
    <property type="project" value="InterPro"/>
</dbReference>
<keyword evidence="11" id="KW-0325">Glycoprotein</keyword>
<evidence type="ECO:0000313" key="17">
    <source>
        <dbReference type="RefSeq" id="XP_029027605.1"/>
    </source>
</evidence>
<keyword evidence="16" id="KW-1185">Reference proteome</keyword>
<comment type="subcellular location">
    <subcellularLocation>
        <location evidence="1 14">Cell membrane</location>
        <topology evidence="1 14">Multi-pass membrane protein</topology>
    </subcellularLocation>
</comment>
<evidence type="ECO:0000256" key="12">
    <source>
        <dbReference type="ARBA" id="ARBA00023224"/>
    </source>
</evidence>
<dbReference type="GO" id="GO:0005886">
    <property type="term" value="C:plasma membrane"/>
    <property type="evidence" value="ECO:0007669"/>
    <property type="project" value="UniProtKB-SubCell"/>
</dbReference>
<dbReference type="FunCoup" id="A0A6P7PC55">
    <property type="interactions" value="240"/>
</dbReference>
<evidence type="ECO:0000313" key="16">
    <source>
        <dbReference type="Proteomes" id="UP000515150"/>
    </source>
</evidence>
<dbReference type="OrthoDB" id="6144223at2759"/>
<evidence type="ECO:0000256" key="1">
    <source>
        <dbReference type="ARBA" id="ARBA00004651"/>
    </source>
</evidence>
<feature type="transmembrane region" description="Helical" evidence="14">
    <location>
        <begin position="142"/>
        <end position="162"/>
    </location>
</feature>
<dbReference type="Gene3D" id="1.20.1070.10">
    <property type="entry name" value="Rhodopsin 7-helix transmembrane proteins"/>
    <property type="match status" value="1"/>
</dbReference>
<dbReference type="GeneID" id="114868310"/>
<accession>A0A6P7PC55</accession>
<feature type="transmembrane region" description="Helical" evidence="14">
    <location>
        <begin position="27"/>
        <end position="51"/>
    </location>
</feature>
<keyword evidence="9" id="KW-1015">Disulfide bond</keyword>
<dbReference type="PANTHER" id="PTHR24242:SF359">
    <property type="entry name" value="ODORANT RECEPTOR-RELATED"/>
    <property type="match status" value="1"/>
</dbReference>
<dbReference type="AlphaFoldDB" id="A0A6P7PC55"/>
<gene>
    <name evidence="17" type="primary">LOC114868310</name>
</gene>
<evidence type="ECO:0000256" key="6">
    <source>
        <dbReference type="ARBA" id="ARBA00022989"/>
    </source>
</evidence>
<dbReference type="PANTHER" id="PTHR24242">
    <property type="entry name" value="G-PROTEIN COUPLED RECEPTOR"/>
    <property type="match status" value="1"/>
</dbReference>
<proteinExistence type="inferred from homology"/>
<keyword evidence="3 14" id="KW-0716">Sensory transduction</keyword>
<evidence type="ECO:0000256" key="9">
    <source>
        <dbReference type="ARBA" id="ARBA00023157"/>
    </source>
</evidence>
<feature type="transmembrane region" description="Helical" evidence="14">
    <location>
        <begin position="242"/>
        <end position="263"/>
    </location>
</feature>
<evidence type="ECO:0000256" key="3">
    <source>
        <dbReference type="ARBA" id="ARBA00022606"/>
    </source>
</evidence>
<feature type="domain" description="G-protein coupled receptors family 1 profile" evidence="15">
    <location>
        <begin position="42"/>
        <end position="293"/>
    </location>
</feature>
<dbReference type="InParanoid" id="A0A6P7PC55"/>
<keyword evidence="2 14" id="KW-1003">Cell membrane</keyword>
<reference evidence="17" key="1">
    <citation type="submission" date="2025-08" db="UniProtKB">
        <authorList>
            <consortium name="RefSeq"/>
        </authorList>
    </citation>
    <scope>IDENTIFICATION</scope>
</reference>
<dbReference type="InterPro" id="IPR050939">
    <property type="entry name" value="Olfactory_GPCR1"/>
</dbReference>
<name>A0A6P7PC55_BETSP</name>
<dbReference type="SUPFAM" id="SSF81321">
    <property type="entry name" value="Family A G protein-coupled receptor-like"/>
    <property type="match status" value="1"/>
</dbReference>
<dbReference type="RefSeq" id="XP_029027605.1">
    <property type="nucleotide sequence ID" value="XM_029171772.1"/>
</dbReference>
<sequence length="324" mass="36603">MPEGNHSTLTEFVLSGFPGLQPQYESLASAVLFLVYFFTMIANATVLFLLVTDRSLHKPMYYIILNLTACDILFSTTTLPKIISKYWFQSRTISFTACFVQMYFVHYLGTVNSYILFQMALDRYLAICRPLRYTLLFKTSTVLILSVTAWVVAKAGALMMVIRAYPLPYCASNIISNCYCDHIGITSLACTDRAAYSIPAFVNAMIMLLGPLAFIIFSYSCIIIAVLKIANVQGRLKTMSTCSGQLIIISLYYLPRCFVYLASNIGITFSADMRILIIMLYSILPPMINPLIYCLRAKDMRESLLKLFRRKTVSHKVQISAMTD</sequence>
<keyword evidence="12 13" id="KW-0807">Transducer</keyword>
<dbReference type="InterPro" id="IPR017452">
    <property type="entry name" value="GPCR_Rhodpsn_7TM"/>
</dbReference>
<dbReference type="PROSITE" id="PS50262">
    <property type="entry name" value="G_PROTEIN_RECEP_F1_2"/>
    <property type="match status" value="1"/>
</dbReference>
<keyword evidence="5 14" id="KW-0552">Olfaction</keyword>
<dbReference type="InterPro" id="IPR000276">
    <property type="entry name" value="GPCR_Rhodpsn"/>
</dbReference>